<dbReference type="InterPro" id="IPR038966">
    <property type="entry name" value="TMA17"/>
</dbReference>
<proteinExistence type="predicted"/>
<reference evidence="3" key="1">
    <citation type="submission" date="2017-02" db="EMBL/GenBank/DDBJ databases">
        <authorList>
            <person name="Tafer H."/>
            <person name="Lopandic K."/>
        </authorList>
    </citation>
    <scope>NUCLEOTIDE SEQUENCE [LARGE SCALE GENOMIC DNA]</scope>
    <source>
        <strain evidence="3">CBS 366.77</strain>
    </source>
</reference>
<feature type="compositionally biased region" description="Low complexity" evidence="1">
    <location>
        <begin position="115"/>
        <end position="125"/>
    </location>
</feature>
<evidence type="ECO:0000313" key="3">
    <source>
        <dbReference type="Proteomes" id="UP000266188"/>
    </source>
</evidence>
<evidence type="ECO:0000256" key="1">
    <source>
        <dbReference type="SAM" id="MobiDB-lite"/>
    </source>
</evidence>
<dbReference type="OrthoDB" id="548474at2759"/>
<feature type="region of interest" description="Disordered" evidence="1">
    <location>
        <begin position="115"/>
        <end position="162"/>
    </location>
</feature>
<dbReference type="PANTHER" id="PTHR40422:SF1">
    <property type="entry name" value="TRANSLATION MACHINERY-ASSOCIATED PROTEIN 17"/>
    <property type="match status" value="1"/>
</dbReference>
<dbReference type="PANTHER" id="PTHR40422">
    <property type="entry name" value="TRANSLATION MACHINERY-ASSOCIATED PROTEIN 17"/>
    <property type="match status" value="1"/>
</dbReference>
<organism evidence="2 3">
    <name type="scientific">Aspergillus sclerotialis</name>
    <dbReference type="NCBI Taxonomy" id="2070753"/>
    <lineage>
        <taxon>Eukaryota</taxon>
        <taxon>Fungi</taxon>
        <taxon>Dikarya</taxon>
        <taxon>Ascomycota</taxon>
        <taxon>Pezizomycotina</taxon>
        <taxon>Eurotiomycetes</taxon>
        <taxon>Eurotiomycetidae</taxon>
        <taxon>Eurotiales</taxon>
        <taxon>Aspergillaceae</taxon>
        <taxon>Aspergillus</taxon>
        <taxon>Aspergillus subgen. Polypaecilum</taxon>
    </lineage>
</organism>
<comment type="caution">
    <text evidence="2">The sequence shown here is derived from an EMBL/GenBank/DDBJ whole genome shotgun (WGS) entry which is preliminary data.</text>
</comment>
<keyword evidence="3" id="KW-1185">Reference proteome</keyword>
<dbReference type="Proteomes" id="UP000266188">
    <property type="component" value="Unassembled WGS sequence"/>
</dbReference>
<dbReference type="STRING" id="2070753.A0A3A3A5W6"/>
<feature type="compositionally biased region" description="Polar residues" evidence="1">
    <location>
        <begin position="136"/>
        <end position="150"/>
    </location>
</feature>
<name>A0A3A3A5W6_9EURO</name>
<dbReference type="EMBL" id="MVGC01000069">
    <property type="protein sequence ID" value="RJE24751.1"/>
    <property type="molecule type" value="Genomic_DNA"/>
</dbReference>
<protein>
    <submittedName>
        <fullName evidence="2">Uncharacterized protein</fullName>
    </submittedName>
</protein>
<dbReference type="AlphaFoldDB" id="A0A3A3A5W6"/>
<dbReference type="GO" id="GO:0030674">
    <property type="term" value="F:protein-macromolecule adaptor activity"/>
    <property type="evidence" value="ECO:0007669"/>
    <property type="project" value="TreeGrafter"/>
</dbReference>
<gene>
    <name evidence="2" type="ORF">PHISCL_02896</name>
</gene>
<sequence>MSGESLPITTSGFAEAIKELPISAVYSKVSELRNSILHLHRSNDELRSFINDSCESEDDKRELESYIAENASVIASMETRIMLLRAEVENRGQLWIEVENPTDANAVGNQEMRATANGADADGTGPEAVTTDVHHGSTSRGTPANEPSGNRNEENEQDGVYL</sequence>
<evidence type="ECO:0000313" key="2">
    <source>
        <dbReference type="EMBL" id="RJE24751.1"/>
    </source>
</evidence>
<dbReference type="GO" id="GO:0070682">
    <property type="term" value="P:proteasome regulatory particle assembly"/>
    <property type="evidence" value="ECO:0007669"/>
    <property type="project" value="InterPro"/>
</dbReference>
<accession>A0A3A3A5W6</accession>